<organism evidence="3 4">
    <name type="scientific">Luteimonas composti</name>
    <dbReference type="NCBI Taxonomy" id="398257"/>
    <lineage>
        <taxon>Bacteria</taxon>
        <taxon>Pseudomonadati</taxon>
        <taxon>Pseudomonadota</taxon>
        <taxon>Gammaproteobacteria</taxon>
        <taxon>Lysobacterales</taxon>
        <taxon>Lysobacteraceae</taxon>
        <taxon>Luteimonas</taxon>
    </lineage>
</organism>
<evidence type="ECO:0000313" key="3">
    <source>
        <dbReference type="EMBL" id="MDH7452980.1"/>
    </source>
</evidence>
<comment type="caution">
    <text evidence="3">The sequence shown here is derived from an EMBL/GenBank/DDBJ whole genome shotgun (WGS) entry which is preliminary data.</text>
</comment>
<feature type="compositionally biased region" description="Basic and acidic residues" evidence="1">
    <location>
        <begin position="391"/>
        <end position="401"/>
    </location>
</feature>
<name>A0ABT6MRL5_9GAMM</name>
<feature type="region of interest" description="Disordered" evidence="1">
    <location>
        <begin position="190"/>
        <end position="211"/>
    </location>
</feature>
<feature type="region of interest" description="Disordered" evidence="1">
    <location>
        <begin position="371"/>
        <end position="430"/>
    </location>
</feature>
<feature type="compositionally biased region" description="Low complexity" evidence="1">
    <location>
        <begin position="263"/>
        <end position="277"/>
    </location>
</feature>
<feature type="compositionally biased region" description="Low complexity" evidence="1">
    <location>
        <begin position="504"/>
        <end position="513"/>
    </location>
</feature>
<feature type="region of interest" description="Disordered" evidence="1">
    <location>
        <begin position="504"/>
        <end position="526"/>
    </location>
</feature>
<feature type="compositionally biased region" description="Polar residues" evidence="1">
    <location>
        <begin position="287"/>
        <end position="303"/>
    </location>
</feature>
<sequence length="593" mass="59132">MGDGTRGPPAPPLAPPVPQGSPGLPGFGHGTIHHGGSVLPPQGHPALADALRGPGAQPLAPPVPQGPSPQGMYGMARSASFAPPHMDTAVPVQARQAAADPVRGPAPQPLAPPTQQGSLHPSLDAIARELQQLPASMLRQLGEVLHRNPDALRSLPAQPEALASVLSRTGHDPRAPQAMAAEARRLAQGTEPPLPARGEAGQAAPDARHAAHALPAEMRAAAEGRHHGAIDARAAALAQAEGRDARAAHAAEARAGSPSGNDPAQAAHQRAPAEAPQTLAPPLARPESTSLHPPSGTPVTGSQPVPAHQAPAGTTQAQPATTQLVQDAPQMLPARAEVAGSTVERGGQPPGLSGLGGAAAGVTLAAVANPAGTTHAHAPEAAIRARGGAQEARERGRRPDGEAGANGEDADGGGSGGRRQGTRSGQAAAGTALPAAGEIDTPTANGPSSVAAGHALGAARAGGDHLSSVDGQRQAAMDGDERPPAGIAAGAAGPLGHTVAHAAAGAPAKGVAGEADEASTPDPEALRSRRRQWLYWSLIAVTYGCLGVALAAVAPELTRLPIAPESLGAWRNALTGIGLLTGLWAWLLARRMR</sequence>
<evidence type="ECO:0000256" key="1">
    <source>
        <dbReference type="SAM" id="MobiDB-lite"/>
    </source>
</evidence>
<feature type="compositionally biased region" description="Basic and acidic residues" evidence="1">
    <location>
        <begin position="241"/>
        <end position="252"/>
    </location>
</feature>
<keyword evidence="2" id="KW-0812">Transmembrane</keyword>
<keyword evidence="2" id="KW-0472">Membrane</keyword>
<dbReference type="EMBL" id="JARYGX010000017">
    <property type="protein sequence ID" value="MDH7452980.1"/>
    <property type="molecule type" value="Genomic_DNA"/>
</dbReference>
<dbReference type="RefSeq" id="WP_280942191.1">
    <property type="nucleotide sequence ID" value="NZ_JARYGX010000017.1"/>
</dbReference>
<protein>
    <submittedName>
        <fullName evidence="3">Uncharacterized protein</fullName>
    </submittedName>
</protein>
<feature type="region of interest" description="Disordered" evidence="1">
    <location>
        <begin position="235"/>
        <end position="319"/>
    </location>
</feature>
<feature type="region of interest" description="Disordered" evidence="1">
    <location>
        <begin position="96"/>
        <end position="118"/>
    </location>
</feature>
<feature type="transmembrane region" description="Helical" evidence="2">
    <location>
        <begin position="533"/>
        <end position="554"/>
    </location>
</feature>
<keyword evidence="2" id="KW-1133">Transmembrane helix</keyword>
<evidence type="ECO:0000256" key="2">
    <source>
        <dbReference type="SAM" id="Phobius"/>
    </source>
</evidence>
<feature type="compositionally biased region" description="Low complexity" evidence="1">
    <location>
        <begin position="380"/>
        <end position="390"/>
    </location>
</feature>
<proteinExistence type="predicted"/>
<accession>A0ABT6MRL5</accession>
<keyword evidence="4" id="KW-1185">Reference proteome</keyword>
<reference evidence="3" key="2">
    <citation type="submission" date="2023-04" db="EMBL/GenBank/DDBJ databases">
        <authorList>
            <person name="Sun J.-Q."/>
        </authorList>
    </citation>
    <scope>NUCLEOTIDE SEQUENCE</scope>
    <source>
        <strain evidence="3">CC-YY355</strain>
    </source>
</reference>
<gene>
    <name evidence="3" type="ORF">QF205_07805</name>
</gene>
<dbReference type="Proteomes" id="UP001160550">
    <property type="component" value="Unassembled WGS sequence"/>
</dbReference>
<feature type="transmembrane region" description="Helical" evidence="2">
    <location>
        <begin position="569"/>
        <end position="589"/>
    </location>
</feature>
<feature type="region of interest" description="Disordered" evidence="1">
    <location>
        <begin position="461"/>
        <end position="492"/>
    </location>
</feature>
<feature type="region of interest" description="Disordered" evidence="1">
    <location>
        <begin position="1"/>
        <end position="82"/>
    </location>
</feature>
<reference evidence="3" key="1">
    <citation type="journal article" date="2007" name="Int. J. Syst. Evol. Microbiol.">
        <title>Luteimonas composti sp. nov., a moderately thermophilic bacterium isolated from food waste.</title>
        <authorList>
            <person name="Young C.C."/>
            <person name="Kampfer P."/>
            <person name="Chen W.M."/>
            <person name="Yen W.S."/>
            <person name="Arun A.B."/>
            <person name="Lai W.A."/>
            <person name="Shen F.T."/>
            <person name="Rekha P.D."/>
            <person name="Lin K.Y."/>
            <person name="Chou J.H."/>
        </authorList>
    </citation>
    <scope>NUCLEOTIDE SEQUENCE</scope>
    <source>
        <strain evidence="3">CC-YY355</strain>
    </source>
</reference>
<feature type="compositionally biased region" description="Pro residues" evidence="1">
    <location>
        <begin position="8"/>
        <end position="19"/>
    </location>
</feature>
<feature type="compositionally biased region" description="Low complexity" evidence="1">
    <location>
        <begin position="306"/>
        <end position="319"/>
    </location>
</feature>
<evidence type="ECO:0000313" key="4">
    <source>
        <dbReference type="Proteomes" id="UP001160550"/>
    </source>
</evidence>